<gene>
    <name evidence="2" type="ORF">CLODIP_2_CD10529</name>
</gene>
<feature type="compositionally biased region" description="Low complexity" evidence="1">
    <location>
        <begin position="1"/>
        <end position="11"/>
    </location>
</feature>
<accession>A0A8S1DT63</accession>
<name>A0A8S1DT63_9INSE</name>
<dbReference type="EMBL" id="CADEPI010000534">
    <property type="protein sequence ID" value="CAB3387061.1"/>
    <property type="molecule type" value="Genomic_DNA"/>
</dbReference>
<dbReference type="Proteomes" id="UP000494165">
    <property type="component" value="Unassembled WGS sequence"/>
</dbReference>
<organism evidence="2 3">
    <name type="scientific">Cloeon dipterum</name>
    <dbReference type="NCBI Taxonomy" id="197152"/>
    <lineage>
        <taxon>Eukaryota</taxon>
        <taxon>Metazoa</taxon>
        <taxon>Ecdysozoa</taxon>
        <taxon>Arthropoda</taxon>
        <taxon>Hexapoda</taxon>
        <taxon>Insecta</taxon>
        <taxon>Pterygota</taxon>
        <taxon>Palaeoptera</taxon>
        <taxon>Ephemeroptera</taxon>
        <taxon>Pisciforma</taxon>
        <taxon>Baetidae</taxon>
        <taxon>Cloeon</taxon>
    </lineage>
</organism>
<protein>
    <submittedName>
        <fullName evidence="2">Uncharacterized protein</fullName>
    </submittedName>
</protein>
<feature type="non-terminal residue" evidence="2">
    <location>
        <position position="1"/>
    </location>
</feature>
<keyword evidence="3" id="KW-1185">Reference proteome</keyword>
<feature type="compositionally biased region" description="Basic and acidic residues" evidence="1">
    <location>
        <begin position="33"/>
        <end position="50"/>
    </location>
</feature>
<proteinExistence type="predicted"/>
<reference evidence="2 3" key="1">
    <citation type="submission" date="2020-04" db="EMBL/GenBank/DDBJ databases">
        <authorList>
            <person name="Alioto T."/>
            <person name="Alioto T."/>
            <person name="Gomez Garrido J."/>
        </authorList>
    </citation>
    <scope>NUCLEOTIDE SEQUENCE [LARGE SCALE GENOMIC DNA]</scope>
</reference>
<evidence type="ECO:0000256" key="1">
    <source>
        <dbReference type="SAM" id="MobiDB-lite"/>
    </source>
</evidence>
<comment type="caution">
    <text evidence="2">The sequence shown here is derived from an EMBL/GenBank/DDBJ whole genome shotgun (WGS) entry which is preliminary data.</text>
</comment>
<evidence type="ECO:0000313" key="2">
    <source>
        <dbReference type="EMBL" id="CAB3387061.1"/>
    </source>
</evidence>
<dbReference type="AlphaFoldDB" id="A0A8S1DT63"/>
<feature type="region of interest" description="Disordered" evidence="1">
    <location>
        <begin position="1"/>
        <end position="50"/>
    </location>
</feature>
<sequence length="138" mass="14746">RIESAQGQTVEGQERGGGGAQQPQGQFQGHHPPRQDKDRQDDVRHSFSFHRLLESVHRVRPAAGVWARAADADQPGGGHVHPVAGAAQLGGQPFYLLPLLQQRRQNVAISQGKCATGRQGACEGNGDGRRSGCKTLSV</sequence>
<evidence type="ECO:0000313" key="3">
    <source>
        <dbReference type="Proteomes" id="UP000494165"/>
    </source>
</evidence>